<evidence type="ECO:0000256" key="1">
    <source>
        <dbReference type="SAM" id="MobiDB-lite"/>
    </source>
</evidence>
<name>A0A8H6JJB1_9PEZI</name>
<sequence length="393" mass="42594">MSQATPRARHHENSPSRRRREGWWLAHSRSLIPEGALHQPTCAVKSALFVFRRLPQATSGDAEHSQDNCVAMDDTCLTTEFVEEVMVCRTKARGISHDESVSIGHGCDQDAATHPLVAALIGRGELGTRCEGASERISPAWMLAGNNSVPQARLGIGTNSVGKVTAASPPDGSRRNRASSIDDFWTPGTNRDATCRWWVVVLMVVAAPHQEIQQGGMPKATRHELRAAWPRRGNGVLVWGRFLLIGGSLPPGCSESAIFREGGSRQGEEKARRVPVLDNVRLIDRHLHESLQQQRLRAVRLVARGGEQVRAGMGHLATAPTGLGYRLFWTTAPLKQASQPFLAPTYRVLSGAGGASTDAVPQDLRRGEKDGEVKAEGEIVCCRGSGVSTGQEH</sequence>
<feature type="region of interest" description="Disordered" evidence="1">
    <location>
        <begin position="1"/>
        <end position="20"/>
    </location>
</feature>
<keyword evidence="3" id="KW-1185">Reference proteome</keyword>
<dbReference type="AlphaFoldDB" id="A0A8H6JJB1"/>
<dbReference type="EMBL" id="WIGN01000045">
    <property type="protein sequence ID" value="KAF6814244.1"/>
    <property type="molecule type" value="Genomic_DNA"/>
</dbReference>
<organism evidence="2 3">
    <name type="scientific">Colletotrichum sojae</name>
    <dbReference type="NCBI Taxonomy" id="2175907"/>
    <lineage>
        <taxon>Eukaryota</taxon>
        <taxon>Fungi</taxon>
        <taxon>Dikarya</taxon>
        <taxon>Ascomycota</taxon>
        <taxon>Pezizomycotina</taxon>
        <taxon>Sordariomycetes</taxon>
        <taxon>Hypocreomycetidae</taxon>
        <taxon>Glomerellales</taxon>
        <taxon>Glomerellaceae</taxon>
        <taxon>Colletotrichum</taxon>
        <taxon>Colletotrichum orchidearum species complex</taxon>
    </lineage>
</organism>
<reference evidence="2 3" key="1">
    <citation type="journal article" date="2020" name="Phytopathology">
        <title>Genome Sequence Resources of Colletotrichum truncatum, C. plurivorum, C. musicola, and C. sojae: Four Species Pathogenic to Soybean (Glycine max).</title>
        <authorList>
            <person name="Rogerio F."/>
            <person name="Boufleur T.R."/>
            <person name="Ciampi-Guillardi M."/>
            <person name="Sukno S.A."/>
            <person name="Thon M.R."/>
            <person name="Massola Junior N.S."/>
            <person name="Baroncelli R."/>
        </authorList>
    </citation>
    <scope>NUCLEOTIDE SEQUENCE [LARGE SCALE GENOMIC DNA]</scope>
    <source>
        <strain evidence="2 3">LFN0009</strain>
    </source>
</reference>
<accession>A0A8H6JJB1</accession>
<dbReference type="Proteomes" id="UP000652219">
    <property type="component" value="Unassembled WGS sequence"/>
</dbReference>
<gene>
    <name evidence="2" type="ORF">CSOJ01_04135</name>
</gene>
<protein>
    <submittedName>
        <fullName evidence="2">Uncharacterized protein</fullName>
    </submittedName>
</protein>
<comment type="caution">
    <text evidence="2">The sequence shown here is derived from an EMBL/GenBank/DDBJ whole genome shotgun (WGS) entry which is preliminary data.</text>
</comment>
<evidence type="ECO:0000313" key="2">
    <source>
        <dbReference type="EMBL" id="KAF6814244.1"/>
    </source>
</evidence>
<evidence type="ECO:0000313" key="3">
    <source>
        <dbReference type="Proteomes" id="UP000652219"/>
    </source>
</evidence>
<proteinExistence type="predicted"/>